<gene>
    <name evidence="4" type="ORF">ADEAN_000838100</name>
</gene>
<dbReference type="InterPro" id="IPR021122">
    <property type="entry name" value="RNA_ligase_dom_REL/Rnl2"/>
</dbReference>
<dbReference type="SUPFAM" id="SSF56091">
    <property type="entry name" value="DNA ligase/mRNA capping enzyme, catalytic domain"/>
    <property type="match status" value="1"/>
</dbReference>
<dbReference type="Pfam" id="PF22547">
    <property type="entry name" value="2H-SAK"/>
    <property type="match status" value="1"/>
</dbReference>
<keyword evidence="5" id="KW-1185">Reference proteome</keyword>
<dbReference type="Proteomes" id="UP000515908">
    <property type="component" value="Chromosome 19"/>
</dbReference>
<dbReference type="SMART" id="SM01301">
    <property type="entry name" value="PTPlike_phytase"/>
    <property type="match status" value="1"/>
</dbReference>
<sequence length="822" mass="92155">MAATLLAEAEQLPAPTGREDMPYYCIGLVKTEEVCFVPVLFPLGQTVRLQCGLCERPGLHITLGFRSHDVHDMDKSFRSLKGNRKHLCETEVRRFLKDCLKVLERQNSKLDGGDTPFEEIDDVSKSFIAYLYDVLQITDMEDLFRLYLALFCKDREERRRLLYAMVHAGHCGVGLLALLRLQEDPAALFALMEEAAGQSNEQYPGRRLIVGCNQKQAEAICDFYNTHRHVDESKSYAMVLADSADSAKVELIRAPSNFCEIPIQWGERKLYGSGIVQKKHLPLLQQLGITTVVNLMEQSGSSLSQSTELCYHHIPVDDQNPPSEEQMGKILELLSPDANPTGNVVVHCLGGKGRTAVVLLLCLMKYGRTSLSEGYGVLDSTGRCTILTEKQKEALRAWEQSHDVPVPENTAEEEEGVAPPEDAGTAVDYSSKLRCDAIVMCGLPGSGKSTLAKHIAQHCSRVVRISQDELGRKEAEKRLSAVGGGKIALIDRCSLTPEDRAEWRPARAQRVLCIFLNTPPEAAIFRVKNRKDHETLRATAAERVIKELQAKLIPPDAEKEGFCQVLTLSSEEAVQHAVTTVWGMPPLEAPALDTPTIVKFPRTRHLINLGAATRDDLVLDRHDLDHFLRTPIYVEEKIDGANFGISIDPTTYQIVCQNRSHVVSSGYHPQFGKLTPWLAEHSAELYQLLVPGREVLYGEWLVAQHSIHYTKLPDYFIAFDLFDKFTNTFASRPVLEQRLQECTTIPVIRLIAHRTFEDKAQLAALVNTVSDYYDGKVEGVYLRICEGDVTLDRAKIVRNDFIAGNDHWTKKQMVTNIVVKEW</sequence>
<dbReference type="PROSITE" id="PS50056">
    <property type="entry name" value="TYR_PHOSPHATASE_2"/>
    <property type="match status" value="1"/>
</dbReference>
<dbReference type="InterPro" id="IPR000387">
    <property type="entry name" value="Tyr_Pase_dom"/>
</dbReference>
<dbReference type="InterPro" id="IPR020422">
    <property type="entry name" value="TYR_PHOSPHATASE_DUAL_dom"/>
</dbReference>
<dbReference type="InterPro" id="IPR054498">
    <property type="entry name" value="2H-SAK"/>
</dbReference>
<accession>A0A7G2CP22</accession>
<dbReference type="SUPFAM" id="SSF52540">
    <property type="entry name" value="P-loop containing nucleoside triphosphate hydrolases"/>
    <property type="match status" value="1"/>
</dbReference>
<organism evidence="4 5">
    <name type="scientific">Angomonas deanei</name>
    <dbReference type="NCBI Taxonomy" id="59799"/>
    <lineage>
        <taxon>Eukaryota</taxon>
        <taxon>Discoba</taxon>
        <taxon>Euglenozoa</taxon>
        <taxon>Kinetoplastea</taxon>
        <taxon>Metakinetoplastina</taxon>
        <taxon>Trypanosomatida</taxon>
        <taxon>Trypanosomatidae</taxon>
        <taxon>Strigomonadinae</taxon>
        <taxon>Angomonas</taxon>
    </lineage>
</organism>
<dbReference type="GO" id="GO:0016874">
    <property type="term" value="F:ligase activity"/>
    <property type="evidence" value="ECO:0007669"/>
    <property type="project" value="UniProtKB-KW"/>
</dbReference>
<evidence type="ECO:0000259" key="3">
    <source>
        <dbReference type="PROSITE" id="PS50056"/>
    </source>
</evidence>
<dbReference type="SUPFAM" id="SSF52799">
    <property type="entry name" value="(Phosphotyrosine protein) phosphatases II"/>
    <property type="match status" value="1"/>
</dbReference>
<dbReference type="InterPro" id="IPR052732">
    <property type="entry name" value="Cell-binding_unc_protein"/>
</dbReference>
<dbReference type="SMART" id="SM00195">
    <property type="entry name" value="DSPc"/>
    <property type="match status" value="1"/>
</dbReference>
<dbReference type="PANTHER" id="PTHR43883:SF1">
    <property type="entry name" value="GLUCONOKINASE"/>
    <property type="match status" value="1"/>
</dbReference>
<dbReference type="EMBL" id="LR877163">
    <property type="protein sequence ID" value="CAD2220857.1"/>
    <property type="molecule type" value="Genomic_DNA"/>
</dbReference>
<proteinExistence type="predicted"/>
<dbReference type="VEuPathDB" id="TriTrypDB:ADEAN_000838100"/>
<dbReference type="InterPro" id="IPR016130">
    <property type="entry name" value="Tyr_Pase_AS"/>
</dbReference>
<feature type="region of interest" description="Disordered" evidence="2">
    <location>
        <begin position="398"/>
        <end position="423"/>
    </location>
</feature>
<feature type="domain" description="Tyrosine specific protein phosphatases" evidence="3">
    <location>
        <begin position="325"/>
        <end position="393"/>
    </location>
</feature>
<dbReference type="PROSITE" id="PS00383">
    <property type="entry name" value="TYR_PHOSPHATASE_1"/>
    <property type="match status" value="1"/>
</dbReference>
<dbReference type="AlphaFoldDB" id="A0A7G2CP22"/>
<reference evidence="4 5" key="1">
    <citation type="submission" date="2020-08" db="EMBL/GenBank/DDBJ databases">
        <authorList>
            <person name="Newling K."/>
            <person name="Davey J."/>
            <person name="Forrester S."/>
        </authorList>
    </citation>
    <scope>NUCLEOTIDE SEQUENCE [LARGE SCALE GENOMIC DNA]</scope>
    <source>
        <strain evidence="5">Crithidia deanei Carvalho (ATCC PRA-265)</strain>
    </source>
</reference>
<dbReference type="InterPro" id="IPR027417">
    <property type="entry name" value="P-loop_NTPase"/>
</dbReference>
<dbReference type="GO" id="GO:0016791">
    <property type="term" value="F:phosphatase activity"/>
    <property type="evidence" value="ECO:0007669"/>
    <property type="project" value="UniProtKB-ARBA"/>
</dbReference>
<dbReference type="PANTHER" id="PTHR43883">
    <property type="entry name" value="SLR0207 PROTEIN"/>
    <property type="match status" value="1"/>
</dbReference>
<dbReference type="Pfam" id="PF13671">
    <property type="entry name" value="AAA_33"/>
    <property type="match status" value="1"/>
</dbReference>
<evidence type="ECO:0000256" key="2">
    <source>
        <dbReference type="SAM" id="MobiDB-lite"/>
    </source>
</evidence>
<dbReference type="InterPro" id="IPR029021">
    <property type="entry name" value="Prot-tyrosine_phosphatase-like"/>
</dbReference>
<dbReference type="Pfam" id="PF09414">
    <property type="entry name" value="RNA_ligase"/>
    <property type="match status" value="1"/>
</dbReference>
<dbReference type="Gene3D" id="3.30.470.30">
    <property type="entry name" value="DNA ligase/mRNA capping enzyme"/>
    <property type="match status" value="1"/>
</dbReference>
<name>A0A7G2CP22_9TRYP</name>
<dbReference type="Gene3D" id="3.40.50.300">
    <property type="entry name" value="P-loop containing nucleotide triphosphate hydrolases"/>
    <property type="match status" value="1"/>
</dbReference>
<evidence type="ECO:0000256" key="1">
    <source>
        <dbReference type="ARBA" id="ARBA00022801"/>
    </source>
</evidence>
<keyword evidence="4" id="KW-0436">Ligase</keyword>
<dbReference type="Gene3D" id="3.90.190.10">
    <property type="entry name" value="Protein tyrosine phosphatase superfamily"/>
    <property type="match status" value="1"/>
</dbReference>
<dbReference type="InterPro" id="IPR057023">
    <property type="entry name" value="PTP-SAK"/>
</dbReference>
<evidence type="ECO:0000313" key="4">
    <source>
        <dbReference type="EMBL" id="CAD2220857.1"/>
    </source>
</evidence>
<evidence type="ECO:0000313" key="5">
    <source>
        <dbReference type="Proteomes" id="UP000515908"/>
    </source>
</evidence>
<dbReference type="OrthoDB" id="19045at2759"/>
<dbReference type="Pfam" id="PF22784">
    <property type="entry name" value="PTP-SAK"/>
    <property type="match status" value="1"/>
</dbReference>
<protein>
    <submittedName>
        <fullName evidence="4">Dual specificity phosphatase, catalytic domain/Inositol hexakisphosphate/AAA domain/RNA ligase, putative</fullName>
    </submittedName>
</protein>
<keyword evidence="1" id="KW-0378">Hydrolase</keyword>